<dbReference type="PANTHER" id="PTHR47737:SF1">
    <property type="entry name" value="GLYCINE BETAINE_PROLINE BETAINE TRANSPORT SYSTEM PERMEASE PROTEIN PROW"/>
    <property type="match status" value="1"/>
</dbReference>
<dbReference type="SUPFAM" id="SSF53850">
    <property type="entry name" value="Periplasmic binding protein-like II"/>
    <property type="match status" value="1"/>
</dbReference>
<reference evidence="7 8" key="1">
    <citation type="submission" date="2019-03" db="EMBL/GenBank/DDBJ databases">
        <title>Genomic Encyclopedia of Type Strains, Phase IV (KMG-IV): sequencing the most valuable type-strain genomes for metagenomic binning, comparative biology and taxonomic classification.</title>
        <authorList>
            <person name="Goeker M."/>
        </authorList>
    </citation>
    <scope>NUCLEOTIDE SEQUENCE [LARGE SCALE GENOMIC DNA]</scope>
    <source>
        <strain evidence="7 8">DSM 24176</strain>
    </source>
</reference>
<comment type="caution">
    <text evidence="7">The sequence shown here is derived from an EMBL/GenBank/DDBJ whole genome shotgun (WGS) entry which is preliminary data.</text>
</comment>
<accession>A0A4R1MZH3</accession>
<feature type="chain" id="PRO_5020725035" evidence="5">
    <location>
        <begin position="26"/>
        <end position="289"/>
    </location>
</feature>
<name>A0A4R1MZH3_9FIRM</name>
<proteinExistence type="predicted"/>
<dbReference type="GO" id="GO:0005275">
    <property type="term" value="F:amine transmembrane transporter activity"/>
    <property type="evidence" value="ECO:0007669"/>
    <property type="project" value="TreeGrafter"/>
</dbReference>
<evidence type="ECO:0000313" key="8">
    <source>
        <dbReference type="Proteomes" id="UP000294545"/>
    </source>
</evidence>
<keyword evidence="2" id="KW-0813">Transport</keyword>
<evidence type="ECO:0000256" key="5">
    <source>
        <dbReference type="SAM" id="SignalP"/>
    </source>
</evidence>
<dbReference type="GO" id="GO:0015226">
    <property type="term" value="F:carnitine transmembrane transporter activity"/>
    <property type="evidence" value="ECO:0007669"/>
    <property type="project" value="TreeGrafter"/>
</dbReference>
<keyword evidence="3" id="KW-1003">Cell membrane</keyword>
<dbReference type="CDD" id="cd13639">
    <property type="entry name" value="PBP2_OpuAC_like"/>
    <property type="match status" value="1"/>
</dbReference>
<dbReference type="Proteomes" id="UP000294545">
    <property type="component" value="Unassembled WGS sequence"/>
</dbReference>
<protein>
    <submittedName>
        <fullName evidence="7">Glycine betaine/proline transport system substrate-binding protein</fullName>
    </submittedName>
</protein>
<comment type="subcellular location">
    <subcellularLocation>
        <location evidence="1">Cell membrane</location>
    </subcellularLocation>
</comment>
<feature type="domain" description="ABC-type glycine betaine transport system substrate-binding" evidence="6">
    <location>
        <begin position="31"/>
        <end position="274"/>
    </location>
</feature>
<evidence type="ECO:0000256" key="1">
    <source>
        <dbReference type="ARBA" id="ARBA00004236"/>
    </source>
</evidence>
<evidence type="ECO:0000256" key="4">
    <source>
        <dbReference type="ARBA" id="ARBA00023136"/>
    </source>
</evidence>
<dbReference type="GO" id="GO:0015871">
    <property type="term" value="P:choline transport"/>
    <property type="evidence" value="ECO:0007669"/>
    <property type="project" value="TreeGrafter"/>
</dbReference>
<gene>
    <name evidence="7" type="ORF">EDC19_0416</name>
</gene>
<dbReference type="GO" id="GO:0031460">
    <property type="term" value="P:glycine betaine transport"/>
    <property type="evidence" value="ECO:0007669"/>
    <property type="project" value="TreeGrafter"/>
</dbReference>
<dbReference type="RefSeq" id="WP_132279793.1">
    <property type="nucleotide sequence ID" value="NZ_SMGQ01000011.1"/>
</dbReference>
<evidence type="ECO:0000256" key="2">
    <source>
        <dbReference type="ARBA" id="ARBA00022448"/>
    </source>
</evidence>
<keyword evidence="5" id="KW-0732">Signal</keyword>
<evidence type="ECO:0000313" key="7">
    <source>
        <dbReference type="EMBL" id="TCK98010.1"/>
    </source>
</evidence>
<dbReference type="EMBL" id="SMGQ01000011">
    <property type="protein sequence ID" value="TCK98010.1"/>
    <property type="molecule type" value="Genomic_DNA"/>
</dbReference>
<evidence type="ECO:0000259" key="6">
    <source>
        <dbReference type="Pfam" id="PF04069"/>
    </source>
</evidence>
<dbReference type="OrthoDB" id="9787902at2"/>
<keyword evidence="8" id="KW-1185">Reference proteome</keyword>
<dbReference type="InterPro" id="IPR007210">
    <property type="entry name" value="ABC_Gly_betaine_transp_sub-bd"/>
</dbReference>
<dbReference type="Gene3D" id="3.10.105.10">
    <property type="entry name" value="Dipeptide-binding Protein, Domain 3"/>
    <property type="match status" value="2"/>
</dbReference>
<dbReference type="GO" id="GO:0043190">
    <property type="term" value="C:ATP-binding cassette (ABC) transporter complex"/>
    <property type="evidence" value="ECO:0007669"/>
    <property type="project" value="InterPro"/>
</dbReference>
<dbReference type="PANTHER" id="PTHR47737">
    <property type="entry name" value="GLYCINE BETAINE/PROLINE BETAINE TRANSPORT SYSTEM PERMEASE PROTEIN PROW"/>
    <property type="match status" value="1"/>
</dbReference>
<feature type="signal peptide" evidence="5">
    <location>
        <begin position="1"/>
        <end position="25"/>
    </location>
</feature>
<dbReference type="Gene3D" id="3.40.190.100">
    <property type="entry name" value="Glycine betaine-binding periplasmic protein, domain 2"/>
    <property type="match status" value="1"/>
</dbReference>
<sequence length="289" mass="32008">MKKLSLILVLVLSIGLMSFVGCDTADEDTQEVKLAYVNWAEGIAMNYLVHSILEDDMGYQVESTQAQPGVIFASLAEKDYDLFVDAWLPVTHESYMEEFGDDLVDLGYNFEGARIGLVVPSYVDIDSIDELNDVVDNFGGEIIGIGPGAGIMAATNDAIDVYDLDFDLVESSDPVMVTMLSEGISDGEWVAVTGWEPHHKFASYDLKFLDDPEGVFGAVENIHTVARDDIHDYLPEVAQLLENFYLDSEQLGDLMGDIAESGDDETELDVARRWKEANQDLVNSWIPEQ</sequence>
<dbReference type="PROSITE" id="PS51257">
    <property type="entry name" value="PROKAR_LIPOPROTEIN"/>
    <property type="match status" value="1"/>
</dbReference>
<keyword evidence="4" id="KW-0472">Membrane</keyword>
<dbReference type="AlphaFoldDB" id="A0A4R1MZH3"/>
<dbReference type="Pfam" id="PF04069">
    <property type="entry name" value="OpuAC"/>
    <property type="match status" value="1"/>
</dbReference>
<organism evidence="7 8">
    <name type="scientific">Natranaerovirga hydrolytica</name>
    <dbReference type="NCBI Taxonomy" id="680378"/>
    <lineage>
        <taxon>Bacteria</taxon>
        <taxon>Bacillati</taxon>
        <taxon>Bacillota</taxon>
        <taxon>Clostridia</taxon>
        <taxon>Lachnospirales</taxon>
        <taxon>Natranaerovirgaceae</taxon>
        <taxon>Natranaerovirga</taxon>
    </lineage>
</organism>
<evidence type="ECO:0000256" key="3">
    <source>
        <dbReference type="ARBA" id="ARBA00022475"/>
    </source>
</evidence>